<dbReference type="Proteomes" id="UP000053144">
    <property type="component" value="Chromosome 5"/>
</dbReference>
<gene>
    <name evidence="2" type="ORF">LR48_Vigan05g198500</name>
</gene>
<protein>
    <submittedName>
        <fullName evidence="2">Uncharacterized protein</fullName>
    </submittedName>
</protein>
<evidence type="ECO:0000313" key="3">
    <source>
        <dbReference type="Proteomes" id="UP000053144"/>
    </source>
</evidence>
<evidence type="ECO:0000256" key="1">
    <source>
        <dbReference type="SAM" id="MobiDB-lite"/>
    </source>
</evidence>
<evidence type="ECO:0000313" key="2">
    <source>
        <dbReference type="EMBL" id="KOM44380.1"/>
    </source>
</evidence>
<reference evidence="3" key="1">
    <citation type="journal article" date="2015" name="Proc. Natl. Acad. Sci. U.S.A.">
        <title>Genome sequencing of adzuki bean (Vigna angularis) provides insight into high starch and low fat accumulation and domestication.</title>
        <authorList>
            <person name="Yang K."/>
            <person name="Tian Z."/>
            <person name="Chen C."/>
            <person name="Luo L."/>
            <person name="Zhao B."/>
            <person name="Wang Z."/>
            <person name="Yu L."/>
            <person name="Li Y."/>
            <person name="Sun Y."/>
            <person name="Li W."/>
            <person name="Chen Y."/>
            <person name="Li Y."/>
            <person name="Zhang Y."/>
            <person name="Ai D."/>
            <person name="Zhao J."/>
            <person name="Shang C."/>
            <person name="Ma Y."/>
            <person name="Wu B."/>
            <person name="Wang M."/>
            <person name="Gao L."/>
            <person name="Sun D."/>
            <person name="Zhang P."/>
            <person name="Guo F."/>
            <person name="Wang W."/>
            <person name="Li Y."/>
            <person name="Wang J."/>
            <person name="Varshney R.K."/>
            <person name="Wang J."/>
            <person name="Ling H.Q."/>
            <person name="Wan P."/>
        </authorList>
    </citation>
    <scope>NUCLEOTIDE SEQUENCE</scope>
    <source>
        <strain evidence="3">cv. Jingnong 6</strain>
    </source>
</reference>
<dbReference type="Gramene" id="KOM44380">
    <property type="protein sequence ID" value="KOM44380"/>
    <property type="gene ID" value="LR48_Vigan05g198500"/>
</dbReference>
<dbReference type="AlphaFoldDB" id="A0A0L9UNA1"/>
<name>A0A0L9UNA1_PHAAN</name>
<organism evidence="2 3">
    <name type="scientific">Phaseolus angularis</name>
    <name type="common">Azuki bean</name>
    <name type="synonym">Vigna angularis</name>
    <dbReference type="NCBI Taxonomy" id="3914"/>
    <lineage>
        <taxon>Eukaryota</taxon>
        <taxon>Viridiplantae</taxon>
        <taxon>Streptophyta</taxon>
        <taxon>Embryophyta</taxon>
        <taxon>Tracheophyta</taxon>
        <taxon>Spermatophyta</taxon>
        <taxon>Magnoliopsida</taxon>
        <taxon>eudicotyledons</taxon>
        <taxon>Gunneridae</taxon>
        <taxon>Pentapetalae</taxon>
        <taxon>rosids</taxon>
        <taxon>fabids</taxon>
        <taxon>Fabales</taxon>
        <taxon>Fabaceae</taxon>
        <taxon>Papilionoideae</taxon>
        <taxon>50 kb inversion clade</taxon>
        <taxon>NPAAA clade</taxon>
        <taxon>indigoferoid/millettioid clade</taxon>
        <taxon>Phaseoleae</taxon>
        <taxon>Vigna</taxon>
    </lineage>
</organism>
<feature type="compositionally biased region" description="Low complexity" evidence="1">
    <location>
        <begin position="37"/>
        <end position="52"/>
    </location>
</feature>
<sequence>MISSFDDDVPASIGTKRAAVTGFGSFASCRRRRQRHSSNSSNTATRTDPTTIATMAPVERFLDFLRVMAGVELEEGDGAGAEKKGLQAFNGGPQRSMFPAGRCVPRRSR</sequence>
<proteinExistence type="predicted"/>
<dbReference type="EMBL" id="CM003375">
    <property type="protein sequence ID" value="KOM44380.1"/>
    <property type="molecule type" value="Genomic_DNA"/>
</dbReference>
<feature type="region of interest" description="Disordered" evidence="1">
    <location>
        <begin position="29"/>
        <end position="52"/>
    </location>
</feature>
<accession>A0A0L9UNA1</accession>
<feature type="region of interest" description="Disordered" evidence="1">
    <location>
        <begin position="77"/>
        <end position="109"/>
    </location>
</feature>